<organism evidence="1 2">
    <name type="scientific">Streptomyces finlayi</name>
    <dbReference type="NCBI Taxonomy" id="67296"/>
    <lineage>
        <taxon>Bacteria</taxon>
        <taxon>Bacillati</taxon>
        <taxon>Actinomycetota</taxon>
        <taxon>Actinomycetes</taxon>
        <taxon>Kitasatosporales</taxon>
        <taxon>Streptomycetaceae</taxon>
        <taxon>Streptomyces</taxon>
    </lineage>
</organism>
<proteinExistence type="predicted"/>
<evidence type="ECO:0008006" key="3">
    <source>
        <dbReference type="Google" id="ProtNLM"/>
    </source>
</evidence>
<comment type="caution">
    <text evidence="1">The sequence shown here is derived from an EMBL/GenBank/DDBJ whole genome shotgun (WGS) entry which is preliminary data.</text>
</comment>
<sequence length="217" mass="24138">MTTLRRHPPTPRDHEPRAMGAARLSQLNRWRAQDRSGDLVDLFLQHSAPPLEEETGSRDDFRDRLAADIRRPGFTMVVAETDDLVGCAFGFPVPGDGSWWHGFRGTLPRSVYQLTVSQNVFAVSHILVRPHAQDGVLVRRMQEHLLACRQATLGVTAIAAEDRAALAAFRTWGWQDLGRLRRPQATAPLRVLGLPLGERTVQRLGEDIGPSTARGVE</sequence>
<dbReference type="EMBL" id="BMVC01000002">
    <property type="protein sequence ID" value="GHC82951.1"/>
    <property type="molecule type" value="Genomic_DNA"/>
</dbReference>
<dbReference type="AlphaFoldDB" id="A0A918WU61"/>
<evidence type="ECO:0000313" key="1">
    <source>
        <dbReference type="EMBL" id="GHC82951.1"/>
    </source>
</evidence>
<reference evidence="1" key="2">
    <citation type="submission" date="2020-09" db="EMBL/GenBank/DDBJ databases">
        <authorList>
            <person name="Sun Q."/>
            <person name="Ohkuma M."/>
        </authorList>
    </citation>
    <scope>NUCLEOTIDE SEQUENCE</scope>
    <source>
        <strain evidence="1">JCM 4637</strain>
    </source>
</reference>
<name>A0A918WU61_9ACTN</name>
<dbReference type="RefSeq" id="WP_229897515.1">
    <property type="nucleotide sequence ID" value="NZ_BMVC01000002.1"/>
</dbReference>
<dbReference type="SUPFAM" id="SSF55729">
    <property type="entry name" value="Acyl-CoA N-acyltransferases (Nat)"/>
    <property type="match status" value="1"/>
</dbReference>
<dbReference type="InterPro" id="IPR016181">
    <property type="entry name" value="Acyl_CoA_acyltransferase"/>
</dbReference>
<dbReference type="Gene3D" id="3.40.630.30">
    <property type="match status" value="1"/>
</dbReference>
<gene>
    <name evidence="1" type="ORF">GCM10010334_11640</name>
</gene>
<accession>A0A918WU61</accession>
<evidence type="ECO:0000313" key="2">
    <source>
        <dbReference type="Proteomes" id="UP000638353"/>
    </source>
</evidence>
<reference evidence="1" key="1">
    <citation type="journal article" date="2014" name="Int. J. Syst. Evol. Microbiol.">
        <title>Complete genome sequence of Corynebacterium casei LMG S-19264T (=DSM 44701T), isolated from a smear-ripened cheese.</title>
        <authorList>
            <consortium name="US DOE Joint Genome Institute (JGI-PGF)"/>
            <person name="Walter F."/>
            <person name="Albersmeier A."/>
            <person name="Kalinowski J."/>
            <person name="Ruckert C."/>
        </authorList>
    </citation>
    <scope>NUCLEOTIDE SEQUENCE</scope>
    <source>
        <strain evidence="1">JCM 4637</strain>
    </source>
</reference>
<dbReference type="Proteomes" id="UP000638353">
    <property type="component" value="Unassembled WGS sequence"/>
</dbReference>
<protein>
    <recommendedName>
        <fullName evidence="3">GNAT family N-acetyltransferase</fullName>
    </recommendedName>
</protein>